<dbReference type="AlphaFoldDB" id="A0A975ITY1"/>
<gene>
    <name evidence="2" type="ORF">KCG34_19380</name>
</gene>
<name>A0A975ITY1_9CAUL</name>
<dbReference type="Proteomes" id="UP000676409">
    <property type="component" value="Chromosome"/>
</dbReference>
<evidence type="ECO:0000259" key="1">
    <source>
        <dbReference type="Pfam" id="PF04028"/>
    </source>
</evidence>
<dbReference type="Pfam" id="PF04028">
    <property type="entry name" value="DUF374"/>
    <property type="match status" value="1"/>
</dbReference>
<dbReference type="InterPro" id="IPR007172">
    <property type="entry name" value="DUF374"/>
</dbReference>
<protein>
    <submittedName>
        <fullName evidence="2">Lysophospholipid acyltransferase family protein</fullName>
    </submittedName>
</protein>
<dbReference type="EMBL" id="CP073078">
    <property type="protein sequence ID" value="QUD87195.1"/>
    <property type="molecule type" value="Genomic_DNA"/>
</dbReference>
<evidence type="ECO:0000313" key="2">
    <source>
        <dbReference type="EMBL" id="QUD87195.1"/>
    </source>
</evidence>
<evidence type="ECO:0000313" key="3">
    <source>
        <dbReference type="Proteomes" id="UP000676409"/>
    </source>
</evidence>
<proteinExistence type="predicted"/>
<dbReference type="GO" id="GO:0016746">
    <property type="term" value="F:acyltransferase activity"/>
    <property type="evidence" value="ECO:0007669"/>
    <property type="project" value="UniProtKB-KW"/>
</dbReference>
<dbReference type="RefSeq" id="WP_211937247.1">
    <property type="nucleotide sequence ID" value="NZ_CP073078.1"/>
</dbReference>
<keyword evidence="2" id="KW-0808">Transferase</keyword>
<reference evidence="2" key="1">
    <citation type="submission" date="2021-04" db="EMBL/GenBank/DDBJ databases">
        <title>The complete genome sequence of Caulobacter sp. S6.</title>
        <authorList>
            <person name="Tang Y."/>
            <person name="Ouyang W."/>
            <person name="Liu Q."/>
            <person name="Huang B."/>
            <person name="Guo Z."/>
            <person name="Lei P."/>
        </authorList>
    </citation>
    <scope>NUCLEOTIDE SEQUENCE</scope>
    <source>
        <strain evidence="2">S6</strain>
    </source>
</reference>
<feature type="domain" description="DUF374" evidence="1">
    <location>
        <begin position="69"/>
        <end position="140"/>
    </location>
</feature>
<dbReference type="KEGG" id="caul:KCG34_19380"/>
<accession>A0A975ITY1</accession>
<sequence length="233" mass="25129">MSSFVRHPLVQSAISWILTGYVNFALETTRWRFEDRAGVDSMVASDQGAIGAFWHGRITMAVVCRRVLKHKPRRVIISASRDGELTARTVERLGFPSIRGSAAKKGKDADKGGAAAFRQALRFMRDGGLIAITPDGPRGPNQVMPEGTVIMAQAAKVPVVLFGLAATPAIQFKSWDKARVPVPFGRGCVVFDGPLYAPAATDEATREATRADWQARLIAAQNKAEAILAGSQV</sequence>
<organism evidence="2 3">
    <name type="scientific">Phenylobacterium montanum</name>
    <dbReference type="NCBI Taxonomy" id="2823693"/>
    <lineage>
        <taxon>Bacteria</taxon>
        <taxon>Pseudomonadati</taxon>
        <taxon>Pseudomonadota</taxon>
        <taxon>Alphaproteobacteria</taxon>
        <taxon>Caulobacterales</taxon>
        <taxon>Caulobacteraceae</taxon>
        <taxon>Phenylobacterium</taxon>
    </lineage>
</organism>
<keyword evidence="2" id="KW-0012">Acyltransferase</keyword>
<keyword evidence="3" id="KW-1185">Reference proteome</keyword>
<dbReference type="CDD" id="cd07983">
    <property type="entry name" value="LPLAT_DUF374-like"/>
    <property type="match status" value="1"/>
</dbReference>